<feature type="non-terminal residue" evidence="3">
    <location>
        <position position="1"/>
    </location>
</feature>
<reference evidence="3" key="2">
    <citation type="submission" date="2022-01" db="EMBL/GenBank/DDBJ databases">
        <authorList>
            <person name="Yamashiro T."/>
            <person name="Shiraishi A."/>
            <person name="Satake H."/>
            <person name="Nakayama K."/>
        </authorList>
    </citation>
    <scope>NUCLEOTIDE SEQUENCE</scope>
</reference>
<accession>A0ABQ5GH24</accession>
<evidence type="ECO:0000313" key="3">
    <source>
        <dbReference type="EMBL" id="GJT74769.1"/>
    </source>
</evidence>
<feature type="region of interest" description="Disordered" evidence="2">
    <location>
        <begin position="625"/>
        <end position="681"/>
    </location>
</feature>
<feature type="region of interest" description="Disordered" evidence="2">
    <location>
        <begin position="39"/>
        <end position="63"/>
    </location>
</feature>
<dbReference type="Proteomes" id="UP001151760">
    <property type="component" value="Unassembled WGS sequence"/>
</dbReference>
<evidence type="ECO:0000256" key="2">
    <source>
        <dbReference type="SAM" id="MobiDB-lite"/>
    </source>
</evidence>
<gene>
    <name evidence="3" type="ORF">Tco_1041494</name>
</gene>
<feature type="compositionally biased region" description="Polar residues" evidence="2">
    <location>
        <begin position="303"/>
        <end position="324"/>
    </location>
</feature>
<comment type="caution">
    <text evidence="3">The sequence shown here is derived from an EMBL/GenBank/DDBJ whole genome shotgun (WGS) entry which is preliminary data.</text>
</comment>
<organism evidence="3 4">
    <name type="scientific">Tanacetum coccineum</name>
    <dbReference type="NCBI Taxonomy" id="301880"/>
    <lineage>
        <taxon>Eukaryota</taxon>
        <taxon>Viridiplantae</taxon>
        <taxon>Streptophyta</taxon>
        <taxon>Embryophyta</taxon>
        <taxon>Tracheophyta</taxon>
        <taxon>Spermatophyta</taxon>
        <taxon>Magnoliopsida</taxon>
        <taxon>eudicotyledons</taxon>
        <taxon>Gunneridae</taxon>
        <taxon>Pentapetalae</taxon>
        <taxon>asterids</taxon>
        <taxon>campanulids</taxon>
        <taxon>Asterales</taxon>
        <taxon>Asteraceae</taxon>
        <taxon>Asteroideae</taxon>
        <taxon>Anthemideae</taxon>
        <taxon>Anthemidinae</taxon>
        <taxon>Tanacetum</taxon>
    </lineage>
</organism>
<evidence type="ECO:0000313" key="4">
    <source>
        <dbReference type="Proteomes" id="UP001151760"/>
    </source>
</evidence>
<keyword evidence="4" id="KW-1185">Reference proteome</keyword>
<sequence length="738" mass="85460">KESSDKDSSTSDSEDEEYVMAVRNFKKFFKRQGRFVKQPYKERRSFQRNKDDENKTSERKCFKRGDPNHLIRECPKQLKYQNQRAFVGGAWSDSDDDEEEKTKDEKCLMAKDSHEVLSEIEYFSDDQSLLDENDLDNEYSRLCKLGLKVMAKNKTLKQAKIELENEILELKNKLSRLEKGKKIIEEYKLCQDLKLENVVLRKEISRLDKFNDSSHSLKKIINSQKTSGDKSGLGFNFTKGSPSETKQVKFVKAQEVELKEKLIESNPKFILINNTKIPIASDNEVKHFYKPSLKPEVGFTKPTMRSKTLPSKMTNNPRPQSKTPQPRRDQGDKMPRATSTDISLTKSYIPKVSKIPGISPTIAKFYKSIENRNIHEGRVVDQAYYKSNNIERLFTNIRFDCLFKINEPIVPRFILDFYSQVTVQTDEYGYLVISFMIQHEFITLTLAQFGQILKIPYNGQAVFTNEWDLGSLEYSQETEGPYSTDLPTPDDIRRLLELERVMVDRTIKSQTVTLTPNQILTKELSPDMKQWEELIRENVFGLGGHRDHLPACLAHMLYCVVAEEQYNLAYFFVKRIECARANPTANLPYGMFLTRLYRHIMEVYPHLDNGIYDIVDRVMRPLALKQTRRPRSDRGKACHSVSSSSSHHHGTSSHQHDDDDDVETSRASTPSPTTYLNSLNPLNYQNYEMPSASEQTDETLFERQTTLLNQTQEMHKEMRGGFKSFGKALKGVFSKKKK</sequence>
<feature type="coiled-coil region" evidence="1">
    <location>
        <begin position="153"/>
        <end position="180"/>
    </location>
</feature>
<feature type="compositionally biased region" description="Basic and acidic residues" evidence="2">
    <location>
        <begin position="326"/>
        <end position="335"/>
    </location>
</feature>
<feature type="compositionally biased region" description="Polar residues" evidence="2">
    <location>
        <begin position="665"/>
        <end position="681"/>
    </location>
</feature>
<keyword evidence="1" id="KW-0175">Coiled coil</keyword>
<dbReference type="EMBL" id="BQNB010018469">
    <property type="protein sequence ID" value="GJT74769.1"/>
    <property type="molecule type" value="Genomic_DNA"/>
</dbReference>
<protein>
    <submittedName>
        <fullName evidence="3">Uncharacterized protein</fullName>
    </submittedName>
</protein>
<reference evidence="3" key="1">
    <citation type="journal article" date="2022" name="Int. J. Mol. Sci.">
        <title>Draft Genome of Tanacetum Coccineum: Genomic Comparison of Closely Related Tanacetum-Family Plants.</title>
        <authorList>
            <person name="Yamashiro T."/>
            <person name="Shiraishi A."/>
            <person name="Nakayama K."/>
            <person name="Satake H."/>
        </authorList>
    </citation>
    <scope>NUCLEOTIDE SEQUENCE</scope>
</reference>
<name>A0ABQ5GH24_9ASTR</name>
<evidence type="ECO:0000256" key="1">
    <source>
        <dbReference type="SAM" id="Coils"/>
    </source>
</evidence>
<feature type="region of interest" description="Disordered" evidence="2">
    <location>
        <begin position="299"/>
        <end position="339"/>
    </location>
</feature>
<proteinExistence type="predicted"/>